<dbReference type="PANTHER" id="PTHR42791">
    <property type="entry name" value="GNAT FAMILY ACETYLTRANSFERASE"/>
    <property type="match status" value="1"/>
</dbReference>
<dbReference type="InterPro" id="IPR052523">
    <property type="entry name" value="Trichothecene_AcTrans"/>
</dbReference>
<feature type="non-terminal residue" evidence="2">
    <location>
        <position position="243"/>
    </location>
</feature>
<sequence>MPIQITPMTEADIPGAIDTIQQAFADDPYNNWIYPDRSKARPIPLSIPISALTHQQLSPERNRVSLTLRCKWGIRHGLFHVARDTSAPDPSLILGCSMWLLPHPPSQPQSWSLYLASWYLWLGQVRMNLIYGRGGLSTTRYWIWKRRQAEAQNEIWRSEKGYYFCNIVTVLPEWQWRGVGRALMEEVLRRADEEGVGCYLESSRREPNVGIYEKLGFRLVKEMVCSEGEWDEGVTLFCMVREP</sequence>
<feature type="domain" description="N-acetyltransferase" evidence="1">
    <location>
        <begin position="97"/>
        <end position="241"/>
    </location>
</feature>
<dbReference type="SUPFAM" id="SSF55729">
    <property type="entry name" value="Acyl-CoA N-acyltransferases (Nat)"/>
    <property type="match status" value="1"/>
</dbReference>
<name>A0A6A6UUW2_9PLEO</name>
<dbReference type="Pfam" id="PF13508">
    <property type="entry name" value="Acetyltransf_7"/>
    <property type="match status" value="1"/>
</dbReference>
<dbReference type="GO" id="GO:0016747">
    <property type="term" value="F:acyltransferase activity, transferring groups other than amino-acyl groups"/>
    <property type="evidence" value="ECO:0007669"/>
    <property type="project" value="InterPro"/>
</dbReference>
<accession>A0A6A6UUW2</accession>
<evidence type="ECO:0000313" key="2">
    <source>
        <dbReference type="EMBL" id="KAF2742048.1"/>
    </source>
</evidence>
<keyword evidence="3" id="KW-1185">Reference proteome</keyword>
<dbReference type="Gene3D" id="3.40.630.30">
    <property type="match status" value="1"/>
</dbReference>
<dbReference type="Proteomes" id="UP000799440">
    <property type="component" value="Unassembled WGS sequence"/>
</dbReference>
<evidence type="ECO:0000313" key="3">
    <source>
        <dbReference type="Proteomes" id="UP000799440"/>
    </source>
</evidence>
<dbReference type="EMBL" id="MU006616">
    <property type="protein sequence ID" value="KAF2742048.1"/>
    <property type="molecule type" value="Genomic_DNA"/>
</dbReference>
<dbReference type="InterPro" id="IPR016181">
    <property type="entry name" value="Acyl_CoA_acyltransferase"/>
</dbReference>
<protein>
    <submittedName>
        <fullName evidence="2">Acetyltransferas-like protein</fullName>
    </submittedName>
</protein>
<dbReference type="CDD" id="cd04301">
    <property type="entry name" value="NAT_SF"/>
    <property type="match status" value="1"/>
</dbReference>
<dbReference type="OrthoDB" id="512662at2759"/>
<organism evidence="2 3">
    <name type="scientific">Sporormia fimetaria CBS 119925</name>
    <dbReference type="NCBI Taxonomy" id="1340428"/>
    <lineage>
        <taxon>Eukaryota</taxon>
        <taxon>Fungi</taxon>
        <taxon>Dikarya</taxon>
        <taxon>Ascomycota</taxon>
        <taxon>Pezizomycotina</taxon>
        <taxon>Dothideomycetes</taxon>
        <taxon>Pleosporomycetidae</taxon>
        <taxon>Pleosporales</taxon>
        <taxon>Sporormiaceae</taxon>
        <taxon>Sporormia</taxon>
    </lineage>
</organism>
<dbReference type="PANTHER" id="PTHR42791:SF4">
    <property type="entry name" value="ACETYLTRANSFERASE, GNAT FAMILY FAMILY (AFU_ORTHOLOGUE AFUA_4G09540)-RELATED"/>
    <property type="match status" value="1"/>
</dbReference>
<dbReference type="AlphaFoldDB" id="A0A6A6UUW2"/>
<evidence type="ECO:0000259" key="1">
    <source>
        <dbReference type="PROSITE" id="PS51186"/>
    </source>
</evidence>
<dbReference type="PROSITE" id="PS51186">
    <property type="entry name" value="GNAT"/>
    <property type="match status" value="1"/>
</dbReference>
<gene>
    <name evidence="2" type="ORF">M011DRAFT_377367</name>
</gene>
<reference evidence="2" key="1">
    <citation type="journal article" date="2020" name="Stud. Mycol.">
        <title>101 Dothideomycetes genomes: a test case for predicting lifestyles and emergence of pathogens.</title>
        <authorList>
            <person name="Haridas S."/>
            <person name="Albert R."/>
            <person name="Binder M."/>
            <person name="Bloem J."/>
            <person name="Labutti K."/>
            <person name="Salamov A."/>
            <person name="Andreopoulos B."/>
            <person name="Baker S."/>
            <person name="Barry K."/>
            <person name="Bills G."/>
            <person name="Bluhm B."/>
            <person name="Cannon C."/>
            <person name="Castanera R."/>
            <person name="Culley D."/>
            <person name="Daum C."/>
            <person name="Ezra D."/>
            <person name="Gonzalez J."/>
            <person name="Henrissat B."/>
            <person name="Kuo A."/>
            <person name="Liang C."/>
            <person name="Lipzen A."/>
            <person name="Lutzoni F."/>
            <person name="Magnuson J."/>
            <person name="Mondo S."/>
            <person name="Nolan M."/>
            <person name="Ohm R."/>
            <person name="Pangilinan J."/>
            <person name="Park H.-J."/>
            <person name="Ramirez L."/>
            <person name="Alfaro M."/>
            <person name="Sun H."/>
            <person name="Tritt A."/>
            <person name="Yoshinaga Y."/>
            <person name="Zwiers L.-H."/>
            <person name="Turgeon B."/>
            <person name="Goodwin S."/>
            <person name="Spatafora J."/>
            <person name="Crous P."/>
            <person name="Grigoriev I."/>
        </authorList>
    </citation>
    <scope>NUCLEOTIDE SEQUENCE</scope>
    <source>
        <strain evidence="2">CBS 119925</strain>
    </source>
</reference>
<dbReference type="InterPro" id="IPR000182">
    <property type="entry name" value="GNAT_dom"/>
</dbReference>
<proteinExistence type="predicted"/>